<evidence type="ECO:0000256" key="9">
    <source>
        <dbReference type="ARBA" id="ARBA00022842"/>
    </source>
</evidence>
<protein>
    <recommendedName>
        <fullName evidence="3 14">DNA ligase</fullName>
        <ecNumber evidence="2 14">6.5.1.2</ecNumber>
    </recommendedName>
    <alternativeName>
        <fullName evidence="14">Polydeoxyribonucleotide synthase [NAD(+)]</fullName>
    </alternativeName>
</protein>
<feature type="binding site" evidence="14">
    <location>
        <position position="140"/>
    </location>
    <ligand>
        <name>NAD(+)</name>
        <dbReference type="ChEBI" id="CHEBI:57540"/>
    </ligand>
</feature>
<dbReference type="Proteomes" id="UP000267841">
    <property type="component" value="Unassembled WGS sequence"/>
</dbReference>
<evidence type="ECO:0000256" key="13">
    <source>
        <dbReference type="ARBA" id="ARBA00060881"/>
    </source>
</evidence>
<name>A0A497XQ15_9AQUI</name>
<dbReference type="GO" id="GO:0003677">
    <property type="term" value="F:DNA binding"/>
    <property type="evidence" value="ECO:0007669"/>
    <property type="project" value="InterPro"/>
</dbReference>
<accession>A0A497XQ15</accession>
<dbReference type="InterPro" id="IPR003583">
    <property type="entry name" value="Hlx-hairpin-Hlx_DNA-bd_motif"/>
</dbReference>
<organism evidence="16 17">
    <name type="scientific">Hydrogenivirga caldilitoris</name>
    <dbReference type="NCBI Taxonomy" id="246264"/>
    <lineage>
        <taxon>Bacteria</taxon>
        <taxon>Pseudomonadati</taxon>
        <taxon>Aquificota</taxon>
        <taxon>Aquificia</taxon>
        <taxon>Aquificales</taxon>
        <taxon>Aquificaceae</taxon>
        <taxon>Hydrogenivirga</taxon>
    </lineage>
</organism>
<feature type="binding site" evidence="14">
    <location>
        <position position="456"/>
    </location>
    <ligand>
        <name>Zn(2+)</name>
        <dbReference type="ChEBI" id="CHEBI:29105"/>
    </ligand>
</feature>
<dbReference type="PROSITE" id="PS50172">
    <property type="entry name" value="BRCT"/>
    <property type="match status" value="1"/>
</dbReference>
<feature type="binding site" evidence="14">
    <location>
        <position position="344"/>
    </location>
    <ligand>
        <name>NAD(+)</name>
        <dbReference type="ChEBI" id="CHEBI:57540"/>
    </ligand>
</feature>
<dbReference type="Gene3D" id="6.20.10.30">
    <property type="match status" value="1"/>
</dbReference>
<evidence type="ECO:0000256" key="3">
    <source>
        <dbReference type="ARBA" id="ARBA00013308"/>
    </source>
</evidence>
<proteinExistence type="inferred from homology"/>
<dbReference type="SUPFAM" id="SSF50249">
    <property type="entry name" value="Nucleic acid-binding proteins"/>
    <property type="match status" value="1"/>
</dbReference>
<keyword evidence="9 14" id="KW-0460">Magnesium</keyword>
<feature type="binding site" evidence="14">
    <location>
        <position position="163"/>
    </location>
    <ligand>
        <name>NAD(+)</name>
        <dbReference type="ChEBI" id="CHEBI:57540"/>
    </ligand>
</feature>
<dbReference type="Pfam" id="PF00533">
    <property type="entry name" value="BRCT"/>
    <property type="match status" value="1"/>
</dbReference>
<feature type="binding site" evidence="14">
    <location>
        <position position="461"/>
    </location>
    <ligand>
        <name>Zn(2+)</name>
        <dbReference type="ChEBI" id="CHEBI:29105"/>
    </ligand>
</feature>
<keyword evidence="7 14" id="KW-0227">DNA damage</keyword>
<dbReference type="GO" id="GO:0005829">
    <property type="term" value="C:cytosol"/>
    <property type="evidence" value="ECO:0007669"/>
    <property type="project" value="TreeGrafter"/>
</dbReference>
<dbReference type="NCBIfam" id="NF005932">
    <property type="entry name" value="PRK07956.1"/>
    <property type="match status" value="1"/>
</dbReference>
<feature type="binding site" evidence="14">
    <location>
        <position position="201"/>
    </location>
    <ligand>
        <name>NAD(+)</name>
        <dbReference type="ChEBI" id="CHEBI:57540"/>
    </ligand>
</feature>
<keyword evidence="10 14" id="KW-0520">NAD</keyword>
<dbReference type="Gene3D" id="3.40.50.10190">
    <property type="entry name" value="BRCT domain"/>
    <property type="match status" value="1"/>
</dbReference>
<dbReference type="InterPro" id="IPR012340">
    <property type="entry name" value="NA-bd_OB-fold"/>
</dbReference>
<dbReference type="SMART" id="SM00292">
    <property type="entry name" value="BRCT"/>
    <property type="match status" value="1"/>
</dbReference>
<feature type="domain" description="BRCT" evidence="15">
    <location>
        <begin position="618"/>
        <end position="696"/>
    </location>
</feature>
<dbReference type="Gene3D" id="1.10.150.20">
    <property type="entry name" value="5' to 3' exonuclease, C-terminal subdomain"/>
    <property type="match status" value="2"/>
</dbReference>
<dbReference type="FunFam" id="3.30.470.30:FF:000001">
    <property type="entry name" value="DNA ligase"/>
    <property type="match status" value="1"/>
</dbReference>
<dbReference type="InterPro" id="IPR041663">
    <property type="entry name" value="DisA/LigA_HHH"/>
</dbReference>
<dbReference type="PIRSF" id="PIRSF001604">
    <property type="entry name" value="LigA"/>
    <property type="match status" value="1"/>
</dbReference>
<evidence type="ECO:0000256" key="10">
    <source>
        <dbReference type="ARBA" id="ARBA00023027"/>
    </source>
</evidence>
<dbReference type="SMART" id="SM00532">
    <property type="entry name" value="LIGANc"/>
    <property type="match status" value="1"/>
</dbReference>
<evidence type="ECO:0000256" key="4">
    <source>
        <dbReference type="ARBA" id="ARBA00022598"/>
    </source>
</evidence>
<evidence type="ECO:0000256" key="14">
    <source>
        <dbReference type="HAMAP-Rule" id="MF_01588"/>
    </source>
</evidence>
<evidence type="ECO:0000256" key="1">
    <source>
        <dbReference type="ARBA" id="ARBA00004067"/>
    </source>
</evidence>
<keyword evidence="14" id="KW-0464">Manganese</keyword>
<dbReference type="InterPro" id="IPR004149">
    <property type="entry name" value="Znf_DNAligase_C4"/>
</dbReference>
<keyword evidence="5 14" id="KW-0235">DNA replication</keyword>
<comment type="caution">
    <text evidence="16">The sequence shown here is derived from an EMBL/GenBank/DDBJ whole genome shotgun (WGS) entry which is preliminary data.</text>
</comment>
<dbReference type="GO" id="GO:0046872">
    <property type="term" value="F:metal ion binding"/>
    <property type="evidence" value="ECO:0007669"/>
    <property type="project" value="UniProtKB-KW"/>
</dbReference>
<gene>
    <name evidence="14" type="primary">ligA</name>
    <name evidence="16" type="ORF">BCF55_0630</name>
</gene>
<keyword evidence="17" id="KW-1185">Reference proteome</keyword>
<dbReference type="InterPro" id="IPR004150">
    <property type="entry name" value="NAD_DNA_ligase_OB"/>
</dbReference>
<feature type="binding site" evidence="14">
    <location>
        <position position="438"/>
    </location>
    <ligand>
        <name>Zn(2+)</name>
        <dbReference type="ChEBI" id="CHEBI:29105"/>
    </ligand>
</feature>
<evidence type="ECO:0000256" key="11">
    <source>
        <dbReference type="ARBA" id="ARBA00023204"/>
    </source>
</evidence>
<feature type="binding site" evidence="14">
    <location>
        <position position="320"/>
    </location>
    <ligand>
        <name>NAD(+)</name>
        <dbReference type="ChEBI" id="CHEBI:57540"/>
    </ligand>
</feature>
<dbReference type="OrthoDB" id="9759736at2"/>
<dbReference type="Pfam" id="PF14520">
    <property type="entry name" value="HHH_5"/>
    <property type="match status" value="1"/>
</dbReference>
<dbReference type="InterPro" id="IPR013840">
    <property type="entry name" value="DNAligase_N"/>
</dbReference>
<dbReference type="FunFam" id="2.40.50.140:FF:000012">
    <property type="entry name" value="DNA ligase"/>
    <property type="match status" value="1"/>
</dbReference>
<evidence type="ECO:0000259" key="15">
    <source>
        <dbReference type="PROSITE" id="PS50172"/>
    </source>
</evidence>
<dbReference type="EMBL" id="RCCJ01000001">
    <property type="protein sequence ID" value="RLJ70361.1"/>
    <property type="molecule type" value="Genomic_DNA"/>
</dbReference>
<feature type="binding site" evidence="14">
    <location>
        <begin position="109"/>
        <end position="110"/>
    </location>
    <ligand>
        <name>NAD(+)</name>
        <dbReference type="ChEBI" id="CHEBI:57540"/>
    </ligand>
</feature>
<dbReference type="SUPFAM" id="SSF47781">
    <property type="entry name" value="RuvA domain 2-like"/>
    <property type="match status" value="1"/>
</dbReference>
<evidence type="ECO:0000256" key="7">
    <source>
        <dbReference type="ARBA" id="ARBA00022763"/>
    </source>
</evidence>
<evidence type="ECO:0000313" key="17">
    <source>
        <dbReference type="Proteomes" id="UP000267841"/>
    </source>
</evidence>
<evidence type="ECO:0000256" key="12">
    <source>
        <dbReference type="ARBA" id="ARBA00034005"/>
    </source>
</evidence>
<dbReference type="FunFam" id="1.10.287.610:FF:000002">
    <property type="entry name" value="DNA ligase"/>
    <property type="match status" value="1"/>
</dbReference>
<dbReference type="FunFam" id="1.10.150.20:FF:000006">
    <property type="entry name" value="DNA ligase"/>
    <property type="match status" value="1"/>
</dbReference>
<keyword evidence="8 14" id="KW-0862">Zinc</keyword>
<keyword evidence="4 14" id="KW-0436">Ligase</keyword>
<dbReference type="GO" id="GO:0006260">
    <property type="term" value="P:DNA replication"/>
    <property type="evidence" value="ECO:0007669"/>
    <property type="project" value="UniProtKB-KW"/>
</dbReference>
<evidence type="ECO:0000256" key="6">
    <source>
        <dbReference type="ARBA" id="ARBA00022723"/>
    </source>
</evidence>
<dbReference type="InterPro" id="IPR036420">
    <property type="entry name" value="BRCT_dom_sf"/>
</dbReference>
<dbReference type="SUPFAM" id="SSF52113">
    <property type="entry name" value="BRCT domain"/>
    <property type="match status" value="1"/>
</dbReference>
<dbReference type="FunFam" id="1.10.150.20:FF:000007">
    <property type="entry name" value="DNA ligase"/>
    <property type="match status" value="1"/>
</dbReference>
<dbReference type="AlphaFoldDB" id="A0A497XQ15"/>
<comment type="cofactor">
    <cofactor evidence="14">
        <name>Mg(2+)</name>
        <dbReference type="ChEBI" id="CHEBI:18420"/>
    </cofactor>
    <cofactor evidence="14">
        <name>Mn(2+)</name>
        <dbReference type="ChEBI" id="CHEBI:29035"/>
    </cofactor>
</comment>
<keyword evidence="11 14" id="KW-0234">DNA repair</keyword>
<dbReference type="InterPro" id="IPR013839">
    <property type="entry name" value="DNAligase_adenylation"/>
</dbReference>
<dbReference type="Gene3D" id="3.30.470.30">
    <property type="entry name" value="DNA ligase/mRNA capping enzyme"/>
    <property type="match status" value="1"/>
</dbReference>
<dbReference type="RefSeq" id="WP_121009859.1">
    <property type="nucleotide sequence ID" value="NZ_RCCJ01000001.1"/>
</dbReference>
<evidence type="ECO:0000256" key="8">
    <source>
        <dbReference type="ARBA" id="ARBA00022833"/>
    </source>
</evidence>
<reference evidence="16 17" key="1">
    <citation type="submission" date="2018-10" db="EMBL/GenBank/DDBJ databases">
        <title>Genomic Encyclopedia of Archaeal and Bacterial Type Strains, Phase II (KMG-II): from individual species to whole genera.</title>
        <authorList>
            <person name="Goeker M."/>
        </authorList>
    </citation>
    <scope>NUCLEOTIDE SEQUENCE [LARGE SCALE GENOMIC DNA]</scope>
    <source>
        <strain evidence="16 17">DSM 16510</strain>
    </source>
</reference>
<dbReference type="CDD" id="cd00114">
    <property type="entry name" value="LIGANc"/>
    <property type="match status" value="1"/>
</dbReference>
<dbReference type="CDD" id="cd17748">
    <property type="entry name" value="BRCT_DNA_ligase_like"/>
    <property type="match status" value="1"/>
</dbReference>
<dbReference type="PANTHER" id="PTHR23389:SF9">
    <property type="entry name" value="DNA LIGASE"/>
    <property type="match status" value="1"/>
</dbReference>
<comment type="catalytic activity">
    <reaction evidence="12 14">
        <text>NAD(+) + (deoxyribonucleotide)n-3'-hydroxyl + 5'-phospho-(deoxyribonucleotide)m = (deoxyribonucleotide)n+m + AMP + beta-nicotinamide D-nucleotide.</text>
        <dbReference type="EC" id="6.5.1.2"/>
    </reaction>
</comment>
<dbReference type="Pfam" id="PF12826">
    <property type="entry name" value="HHH_2"/>
    <property type="match status" value="1"/>
</dbReference>
<feature type="binding site" evidence="14">
    <location>
        <begin position="60"/>
        <end position="64"/>
    </location>
    <ligand>
        <name>NAD(+)</name>
        <dbReference type="ChEBI" id="CHEBI:57540"/>
    </ligand>
</feature>
<evidence type="ECO:0000313" key="16">
    <source>
        <dbReference type="EMBL" id="RLJ70361.1"/>
    </source>
</evidence>
<sequence length="715" mass="81598">MYTPERERELIELTRKLLQELEEIKRSDLEKAKEYTKSLREVINYHDYKYYVQASPVISDYEYDMLFRTLRDLEKKYPELITPDSPTQRVASEITGAFPTVKHYTPMLSLDNAYSEEELRDFDRRVRELTGLEVVEYSVEPKYDGAGIALVYRNDLFVRGATRGDGETGEDITNNLKTIRTIPLRADFSRFGISLVELRGEVLINKEEFKRMNEERLEEGLPPFANPRNAAAGSIRLQNPAEVAKRKLDAVVYQVSYVEPESKHIELHYEAIRMLHLLGFKTPFPDMKVCQGIDEVIAYCREWEEKRDLYPYEIDGMVIKVNRKEYYEVLGFTSHHPRWAIAFKFKPKQATTKLVSVVFQVGRVGTITPVGKLEPVEIGGVTVSSVSLFNEDFIKEKDIRIGDMVLVERAGDVIPYVVEVIKEARDGDEEPIEFPKECPSCGSKLVKLPGEVAWRCINIACPAQVVLRLKHWGSREAMDIRGLGDATAKALYNKGLVKDVGDLYYLKVTDLIKLPGFAEKAATNLYNAIQESKGRGLDRVLYGLGIRYVGLTTAKKLSQVIDDIWELKDMPLERLESIEGIGFVVARSIKEFFSREENLKVIEKLDKAGVKLRRTKLEKEGPLKGKVFVFTGTLSCCSREKAGEIVESLGGIFSNTVTSKTTYLVVGEEPGRTKLNRAKQLGIKTIGEEDFLNMIKDYVNIEELKREERREGRLF</sequence>
<feature type="binding site" evidence="14">
    <location>
        <position position="441"/>
    </location>
    <ligand>
        <name>Zn(2+)</name>
        <dbReference type="ChEBI" id="CHEBI:29105"/>
    </ligand>
</feature>
<dbReference type="GO" id="GO:0006281">
    <property type="term" value="P:DNA repair"/>
    <property type="evidence" value="ECO:0007669"/>
    <property type="project" value="UniProtKB-KW"/>
</dbReference>
<dbReference type="InterPro" id="IPR001679">
    <property type="entry name" value="DNA_ligase"/>
</dbReference>
<comment type="similarity">
    <text evidence="13 14">Belongs to the NAD-dependent DNA ligase family. LigA subfamily.</text>
</comment>
<evidence type="ECO:0000256" key="5">
    <source>
        <dbReference type="ARBA" id="ARBA00022705"/>
    </source>
</evidence>
<dbReference type="SUPFAM" id="SSF56091">
    <property type="entry name" value="DNA ligase/mRNA capping enzyme, catalytic domain"/>
    <property type="match status" value="1"/>
</dbReference>
<dbReference type="Pfam" id="PF03119">
    <property type="entry name" value="DNA_ligase_ZBD"/>
    <property type="match status" value="1"/>
</dbReference>
<dbReference type="Pfam" id="PF01653">
    <property type="entry name" value="DNA_ligase_aden"/>
    <property type="match status" value="1"/>
</dbReference>
<dbReference type="NCBIfam" id="TIGR00575">
    <property type="entry name" value="dnlj"/>
    <property type="match status" value="1"/>
</dbReference>
<dbReference type="Gene3D" id="1.10.287.610">
    <property type="entry name" value="Helix hairpin bin"/>
    <property type="match status" value="1"/>
</dbReference>
<keyword evidence="6 14" id="KW-0479">Metal-binding</keyword>
<dbReference type="EC" id="6.5.1.2" evidence="2 14"/>
<dbReference type="HAMAP" id="MF_01588">
    <property type="entry name" value="DNA_ligase_A"/>
    <property type="match status" value="1"/>
</dbReference>
<dbReference type="InterPro" id="IPR010994">
    <property type="entry name" value="RuvA_2-like"/>
</dbReference>
<dbReference type="GO" id="GO:0003911">
    <property type="term" value="F:DNA ligase (NAD+) activity"/>
    <property type="evidence" value="ECO:0007669"/>
    <property type="project" value="UniProtKB-UniRule"/>
</dbReference>
<dbReference type="Pfam" id="PF03120">
    <property type="entry name" value="OB_DNA_ligase"/>
    <property type="match status" value="1"/>
</dbReference>
<comment type="function">
    <text evidence="1 14">DNA ligase that catalyzes the formation of phosphodiester linkages between 5'-phosphoryl and 3'-hydroxyl groups in double-stranded DNA using NAD as a coenzyme and as the energy source for the reaction. It is essential for DNA replication and repair of damaged DNA.</text>
</comment>
<evidence type="ECO:0000256" key="2">
    <source>
        <dbReference type="ARBA" id="ARBA00012722"/>
    </source>
</evidence>
<dbReference type="SMART" id="SM00278">
    <property type="entry name" value="HhH1"/>
    <property type="match status" value="3"/>
</dbReference>
<feature type="active site" description="N6-AMP-lysine intermediate" evidence="14">
    <location>
        <position position="142"/>
    </location>
</feature>
<dbReference type="InterPro" id="IPR001357">
    <property type="entry name" value="BRCT_dom"/>
</dbReference>
<dbReference type="PANTHER" id="PTHR23389">
    <property type="entry name" value="CHROMOSOME TRANSMISSION FIDELITY FACTOR 18"/>
    <property type="match status" value="1"/>
</dbReference>
<dbReference type="Gene3D" id="2.40.50.140">
    <property type="entry name" value="Nucleic acid-binding proteins"/>
    <property type="match status" value="1"/>
</dbReference>